<dbReference type="GO" id="GO:0016987">
    <property type="term" value="F:sigma factor activity"/>
    <property type="evidence" value="ECO:0007669"/>
    <property type="project" value="UniProtKB-KW"/>
</dbReference>
<dbReference type="RefSeq" id="WP_097056602.1">
    <property type="nucleotide sequence ID" value="NZ_OCMF01000003.1"/>
</dbReference>
<proteinExistence type="inferred from homology"/>
<organism evidence="7 8">
    <name type="scientific">Salinimicrobium sediminis</name>
    <dbReference type="NCBI Taxonomy" id="1343891"/>
    <lineage>
        <taxon>Bacteria</taxon>
        <taxon>Pseudomonadati</taxon>
        <taxon>Bacteroidota</taxon>
        <taxon>Flavobacteriia</taxon>
        <taxon>Flavobacteriales</taxon>
        <taxon>Flavobacteriaceae</taxon>
        <taxon>Salinimicrobium</taxon>
    </lineage>
</organism>
<dbReference type="PANTHER" id="PTHR43133:SF46">
    <property type="entry name" value="RNA POLYMERASE SIGMA-70 FACTOR ECF SUBFAMILY"/>
    <property type="match status" value="1"/>
</dbReference>
<feature type="domain" description="RNA polymerase sigma factor 70 region 4 type 2" evidence="6">
    <location>
        <begin position="115"/>
        <end position="165"/>
    </location>
</feature>
<dbReference type="GO" id="GO:0003677">
    <property type="term" value="F:DNA binding"/>
    <property type="evidence" value="ECO:0007669"/>
    <property type="project" value="InterPro"/>
</dbReference>
<evidence type="ECO:0000259" key="6">
    <source>
        <dbReference type="Pfam" id="PF08281"/>
    </source>
</evidence>
<dbReference type="SUPFAM" id="SSF88946">
    <property type="entry name" value="Sigma2 domain of RNA polymerase sigma factors"/>
    <property type="match status" value="1"/>
</dbReference>
<evidence type="ECO:0000313" key="7">
    <source>
        <dbReference type="EMBL" id="SOC80824.1"/>
    </source>
</evidence>
<gene>
    <name evidence="7" type="ORF">SAMN06296241_2383</name>
</gene>
<dbReference type="Gene3D" id="1.10.10.10">
    <property type="entry name" value="Winged helix-like DNA-binding domain superfamily/Winged helix DNA-binding domain"/>
    <property type="match status" value="1"/>
</dbReference>
<comment type="similarity">
    <text evidence="1">Belongs to the sigma-70 factor family. ECF subfamily.</text>
</comment>
<dbReference type="GO" id="GO:0006352">
    <property type="term" value="P:DNA-templated transcription initiation"/>
    <property type="evidence" value="ECO:0007669"/>
    <property type="project" value="InterPro"/>
</dbReference>
<dbReference type="InterPro" id="IPR013324">
    <property type="entry name" value="RNA_pol_sigma_r3/r4-like"/>
</dbReference>
<evidence type="ECO:0000259" key="5">
    <source>
        <dbReference type="Pfam" id="PF04542"/>
    </source>
</evidence>
<evidence type="ECO:0000256" key="2">
    <source>
        <dbReference type="ARBA" id="ARBA00023015"/>
    </source>
</evidence>
<keyword evidence="4" id="KW-0804">Transcription</keyword>
<name>A0A285X7R1_9FLAO</name>
<dbReference type="SUPFAM" id="SSF88659">
    <property type="entry name" value="Sigma3 and sigma4 domains of RNA polymerase sigma factors"/>
    <property type="match status" value="1"/>
</dbReference>
<dbReference type="InterPro" id="IPR013325">
    <property type="entry name" value="RNA_pol_sigma_r2"/>
</dbReference>
<evidence type="ECO:0000313" key="8">
    <source>
        <dbReference type="Proteomes" id="UP000219193"/>
    </source>
</evidence>
<dbReference type="EMBL" id="OCMF01000003">
    <property type="protein sequence ID" value="SOC80824.1"/>
    <property type="molecule type" value="Genomic_DNA"/>
</dbReference>
<dbReference type="InterPro" id="IPR039425">
    <property type="entry name" value="RNA_pol_sigma-70-like"/>
</dbReference>
<keyword evidence="2" id="KW-0805">Transcription regulation</keyword>
<dbReference type="CDD" id="cd06171">
    <property type="entry name" value="Sigma70_r4"/>
    <property type="match status" value="1"/>
</dbReference>
<dbReference type="InterPro" id="IPR014284">
    <property type="entry name" value="RNA_pol_sigma-70_dom"/>
</dbReference>
<dbReference type="Pfam" id="PF08281">
    <property type="entry name" value="Sigma70_r4_2"/>
    <property type="match status" value="1"/>
</dbReference>
<dbReference type="Proteomes" id="UP000219193">
    <property type="component" value="Unassembled WGS sequence"/>
</dbReference>
<evidence type="ECO:0000256" key="3">
    <source>
        <dbReference type="ARBA" id="ARBA00023082"/>
    </source>
</evidence>
<dbReference type="Gene3D" id="1.10.1740.10">
    <property type="match status" value="1"/>
</dbReference>
<keyword evidence="3" id="KW-0731">Sigma factor</keyword>
<evidence type="ECO:0000256" key="1">
    <source>
        <dbReference type="ARBA" id="ARBA00010641"/>
    </source>
</evidence>
<dbReference type="AlphaFoldDB" id="A0A285X7R1"/>
<dbReference type="OrthoDB" id="1056775at2"/>
<feature type="domain" description="RNA polymerase sigma-70 region 2" evidence="5">
    <location>
        <begin position="21"/>
        <end position="87"/>
    </location>
</feature>
<evidence type="ECO:0000256" key="4">
    <source>
        <dbReference type="ARBA" id="ARBA00023163"/>
    </source>
</evidence>
<sequence length="182" mass="21499">MSLNDLIIKCKKQERQAQEELYNRYASKFFAICLKYSNNYEQAKDNMQEGFIKIFQNISQYSGNGTFEGWMTRIMINTTLKQYKKNASVFLSIKEDIAEDPELEYEENEFSTDVLIKMIQELPERYRLVFNLFVMEEHSHQEIAEMLNISVGTSKSNLARARMKLKEMIEVRRNHPSLAVEK</sequence>
<keyword evidence="8" id="KW-1185">Reference proteome</keyword>
<dbReference type="NCBIfam" id="TIGR02937">
    <property type="entry name" value="sigma70-ECF"/>
    <property type="match status" value="1"/>
</dbReference>
<dbReference type="InterPro" id="IPR013249">
    <property type="entry name" value="RNA_pol_sigma70_r4_t2"/>
</dbReference>
<dbReference type="Pfam" id="PF04542">
    <property type="entry name" value="Sigma70_r2"/>
    <property type="match status" value="1"/>
</dbReference>
<reference evidence="8" key="1">
    <citation type="submission" date="2017-09" db="EMBL/GenBank/DDBJ databases">
        <authorList>
            <person name="Varghese N."/>
            <person name="Submissions S."/>
        </authorList>
    </citation>
    <scope>NUCLEOTIDE SEQUENCE [LARGE SCALE GENOMIC DNA]</scope>
    <source>
        <strain evidence="8">CGMCC 1.12641</strain>
    </source>
</reference>
<dbReference type="InterPro" id="IPR036388">
    <property type="entry name" value="WH-like_DNA-bd_sf"/>
</dbReference>
<dbReference type="PANTHER" id="PTHR43133">
    <property type="entry name" value="RNA POLYMERASE ECF-TYPE SIGMA FACTO"/>
    <property type="match status" value="1"/>
</dbReference>
<accession>A0A285X7R1</accession>
<protein>
    <submittedName>
        <fullName evidence="7">RNA polymerase sigma-70 factor, ECF subfamily</fullName>
    </submittedName>
</protein>
<dbReference type="InterPro" id="IPR007627">
    <property type="entry name" value="RNA_pol_sigma70_r2"/>
</dbReference>